<proteinExistence type="predicted"/>
<dbReference type="PeptideAtlas" id="O95662"/>
<protein>
    <submittedName>
        <fullName evidence="1">KpnI repetitive sequence (T-betaG41) 3kb downstream of beta-globin protein</fullName>
    </submittedName>
</protein>
<organism evidence="1">
    <name type="scientific">Homo sapiens</name>
    <name type="common">Human</name>
    <dbReference type="NCBI Taxonomy" id="9606"/>
    <lineage>
        <taxon>Eukaryota</taxon>
        <taxon>Metazoa</taxon>
        <taxon>Chordata</taxon>
        <taxon>Craniata</taxon>
        <taxon>Vertebrata</taxon>
        <taxon>Euteleostomi</taxon>
        <taxon>Mammalia</taxon>
        <taxon>Eutheria</taxon>
        <taxon>Euarchontoglires</taxon>
        <taxon>Primates</taxon>
        <taxon>Haplorrhini</taxon>
        <taxon>Catarrhini</taxon>
        <taxon>Hominidae</taxon>
        <taxon>Homo</taxon>
    </lineage>
</organism>
<accession>O95662</accession>
<name>O95662_HUMAN</name>
<evidence type="ECO:0000313" key="1">
    <source>
        <dbReference type="EMBL" id="CAA26920.1"/>
    </source>
</evidence>
<sequence>RSTSHVRCQSALLGDASQLGYSGVRDPLEEAVCLFSDLKLCAGRTTTLFKAVRQGHLSLQRFLLSFVCLCPAPRGGAYRGRQASLSCGGLHPVRASRRLCLPAQAWTMVGTPPPASLPPCSLTSDCCASNERGSMGVGPSEPGMGYNLLVCHLLSLLEERSIRAGVTRFSRCHLSPFSLTRKGNSLTPCASRVR</sequence>
<feature type="non-terminal residue" evidence="1">
    <location>
        <position position="1"/>
    </location>
</feature>
<dbReference type="AlphaFoldDB" id="O95662"/>
<reference evidence="1" key="1">
    <citation type="journal article" date="1985" name="Nucleic Acids Res.">
        <title>Sequence analysis of a KpnI family member near the 3' end of human beta-globin gene.</title>
        <authorList>
            <person name="Hattori M."/>
            <person name="Hidaka S."/>
            <person name="Sakaki Y."/>
        </authorList>
    </citation>
    <scope>NUCLEOTIDE SEQUENCE</scope>
</reference>
<dbReference type="EMBL" id="X03145">
    <property type="protein sequence ID" value="CAA26920.1"/>
    <property type="molecule type" value="Genomic_DNA"/>
</dbReference>